<evidence type="ECO:0000313" key="3">
    <source>
        <dbReference type="Proteomes" id="UP001499959"/>
    </source>
</evidence>
<name>A0ABP9CAW7_9GAMM</name>
<accession>A0ABP9CAW7</accession>
<proteinExistence type="predicted"/>
<dbReference type="InterPro" id="IPR022742">
    <property type="entry name" value="Hydrolase_4"/>
</dbReference>
<organism evidence="2 3">
    <name type="scientific">Lysobacter hankyongensis</name>
    <dbReference type="NCBI Taxonomy" id="1176535"/>
    <lineage>
        <taxon>Bacteria</taxon>
        <taxon>Pseudomonadati</taxon>
        <taxon>Pseudomonadota</taxon>
        <taxon>Gammaproteobacteria</taxon>
        <taxon>Lysobacterales</taxon>
        <taxon>Lysobacteraceae</taxon>
        <taxon>Lysobacter</taxon>
    </lineage>
</organism>
<reference evidence="3" key="1">
    <citation type="journal article" date="2019" name="Int. J. Syst. Evol. Microbiol.">
        <title>The Global Catalogue of Microorganisms (GCM) 10K type strain sequencing project: providing services to taxonomists for standard genome sequencing and annotation.</title>
        <authorList>
            <consortium name="The Broad Institute Genomics Platform"/>
            <consortium name="The Broad Institute Genome Sequencing Center for Infectious Disease"/>
            <person name="Wu L."/>
            <person name="Ma J."/>
        </authorList>
    </citation>
    <scope>NUCLEOTIDE SEQUENCE [LARGE SCALE GENOMIC DNA]</scope>
    <source>
        <strain evidence="3">JCM 18204</strain>
    </source>
</reference>
<feature type="domain" description="Serine aminopeptidase S33" evidence="1">
    <location>
        <begin position="116"/>
        <end position="166"/>
    </location>
</feature>
<dbReference type="InterPro" id="IPR029058">
    <property type="entry name" value="AB_hydrolase_fold"/>
</dbReference>
<protein>
    <recommendedName>
        <fullName evidence="1">Serine aminopeptidase S33 domain-containing protein</fullName>
    </recommendedName>
</protein>
<sequence>MHPGIGPGRMLGSPRPENAMRLIPAVALLASLLAIAGCIPVRDADRPIATHLVRSEQAATRLVVVLPGRADDLDALRGSGMAESIQGAWPDADVLLAELTLSYYMQGRAPERLHSEVIAPARERGAYREVWLVGASMGGMGVLLYDRLHPGEMDGLVLLAPYLGDRGLLRDIGDAGGIARWDAGPKQDVNADTWQREIWRHIQGWSRNPQQADRVWLAYGDRDRLRKAMPLLIPALPKDQVLVREGGHAWTVWSPAIGEVLRRADAKRGR</sequence>
<keyword evidence="3" id="KW-1185">Reference proteome</keyword>
<dbReference type="SUPFAM" id="SSF53474">
    <property type="entry name" value="alpha/beta-Hydrolases"/>
    <property type="match status" value="1"/>
</dbReference>
<evidence type="ECO:0000313" key="2">
    <source>
        <dbReference type="EMBL" id="GAA4807085.1"/>
    </source>
</evidence>
<evidence type="ECO:0000259" key="1">
    <source>
        <dbReference type="Pfam" id="PF12146"/>
    </source>
</evidence>
<dbReference type="Proteomes" id="UP001499959">
    <property type="component" value="Unassembled WGS sequence"/>
</dbReference>
<dbReference type="EMBL" id="BAABJE010000030">
    <property type="protein sequence ID" value="GAA4807085.1"/>
    <property type="molecule type" value="Genomic_DNA"/>
</dbReference>
<dbReference type="Pfam" id="PF12146">
    <property type="entry name" value="Hydrolase_4"/>
    <property type="match status" value="1"/>
</dbReference>
<comment type="caution">
    <text evidence="2">The sequence shown here is derived from an EMBL/GenBank/DDBJ whole genome shotgun (WGS) entry which is preliminary data.</text>
</comment>
<dbReference type="Gene3D" id="3.40.50.1820">
    <property type="entry name" value="alpha/beta hydrolase"/>
    <property type="match status" value="1"/>
</dbReference>
<gene>
    <name evidence="2" type="ORF">GCM10023307_37260</name>
</gene>